<dbReference type="PANTHER" id="PTHR21064:SF5">
    <property type="entry name" value="SLR1880 PROTEIN"/>
    <property type="match status" value="1"/>
</dbReference>
<organism evidence="2 3">
    <name type="scientific">Thiocystis violascens (strain ATCC 17096 / DSM 198 / 6111)</name>
    <name type="common">Chromatium violascens</name>
    <dbReference type="NCBI Taxonomy" id="765911"/>
    <lineage>
        <taxon>Bacteria</taxon>
        <taxon>Pseudomonadati</taxon>
        <taxon>Pseudomonadota</taxon>
        <taxon>Gammaproteobacteria</taxon>
        <taxon>Chromatiales</taxon>
        <taxon>Chromatiaceae</taxon>
        <taxon>Thiocystis</taxon>
    </lineage>
</organism>
<evidence type="ECO:0000313" key="3">
    <source>
        <dbReference type="Proteomes" id="UP000006062"/>
    </source>
</evidence>
<evidence type="ECO:0000313" key="2">
    <source>
        <dbReference type="EMBL" id="AFL74699.1"/>
    </source>
</evidence>
<evidence type="ECO:0000259" key="1">
    <source>
        <dbReference type="Pfam" id="PF01636"/>
    </source>
</evidence>
<name>I3YCI1_THIV6</name>
<dbReference type="InterPro" id="IPR050249">
    <property type="entry name" value="Pseudomonas-type_ThrB"/>
</dbReference>
<feature type="domain" description="Aminoglycoside phosphotransferase" evidence="1">
    <location>
        <begin position="42"/>
        <end position="280"/>
    </location>
</feature>
<keyword evidence="2" id="KW-0808">Transferase</keyword>
<dbReference type="EMBL" id="CP003154">
    <property type="protein sequence ID" value="AFL74699.1"/>
    <property type="molecule type" value="Genomic_DNA"/>
</dbReference>
<dbReference type="Pfam" id="PF01636">
    <property type="entry name" value="APH"/>
    <property type="match status" value="1"/>
</dbReference>
<proteinExistence type="predicted"/>
<gene>
    <name evidence="2" type="ordered locus">Thivi_2781</name>
</gene>
<dbReference type="GO" id="GO:0016301">
    <property type="term" value="F:kinase activity"/>
    <property type="evidence" value="ECO:0007669"/>
    <property type="project" value="UniProtKB-KW"/>
</dbReference>
<dbReference type="AlphaFoldDB" id="I3YCI1"/>
<dbReference type="Gene3D" id="3.90.1200.10">
    <property type="match status" value="1"/>
</dbReference>
<accession>I3YCI1</accession>
<sequence length="382" mass="41958">MIINRSLPITPLGQSFSRMRQQPPHCHEIAARFAIAHPLGAIEPLGRGLINDTFSLDAGGQRYVLQRINGAVFPAPERIMANLRVLGAHLAERADTGLRLPSLIATREGGDFLRDADGAIWRLMEFIPNAVTLTRIEHDAQAREVGAVLGRFHRLAASLHSERLALSLPGFHATPEYLTRFLAVAGQEARQEGQAIRDCLDFVLERRGLADVLEAAQASGAIPLRVTHGDPKLDNILFARDGGHALALIDLDTVQPGLIQHDLGDCLRSCCNRGGEGTRDPAGVRFDMTLCAGILAGYANETRGVLAQADIDLLYDAIRLMPFELGLRFLTDHLEGDRYFRIDEPGQNLRKARIQFALVAEIERQEEALRVLIATCFAHALN</sequence>
<dbReference type="RefSeq" id="WP_014779133.1">
    <property type="nucleotide sequence ID" value="NC_018012.1"/>
</dbReference>
<dbReference type="STRING" id="765911.Thivi_2781"/>
<dbReference type="eggNOG" id="COG2334">
    <property type="taxonomic scope" value="Bacteria"/>
</dbReference>
<dbReference type="HOGENOM" id="CLU_037718_0_0_6"/>
<dbReference type="InterPro" id="IPR011009">
    <property type="entry name" value="Kinase-like_dom_sf"/>
</dbReference>
<keyword evidence="3" id="KW-1185">Reference proteome</keyword>
<dbReference type="InterPro" id="IPR002575">
    <property type="entry name" value="Aminoglycoside_PTrfase"/>
</dbReference>
<dbReference type="Proteomes" id="UP000006062">
    <property type="component" value="Chromosome"/>
</dbReference>
<dbReference type="PANTHER" id="PTHR21064">
    <property type="entry name" value="AMINOGLYCOSIDE PHOSPHOTRANSFERASE DOMAIN-CONTAINING PROTEIN-RELATED"/>
    <property type="match status" value="1"/>
</dbReference>
<dbReference type="KEGG" id="tvi:Thivi_2781"/>
<reference evidence="2 3" key="1">
    <citation type="submission" date="2012-06" db="EMBL/GenBank/DDBJ databases">
        <title>Complete sequence of Thiocystis violascens DSM 198.</title>
        <authorList>
            <consortium name="US DOE Joint Genome Institute"/>
            <person name="Lucas S."/>
            <person name="Han J."/>
            <person name="Lapidus A."/>
            <person name="Cheng J.-F."/>
            <person name="Goodwin L."/>
            <person name="Pitluck S."/>
            <person name="Peters L."/>
            <person name="Ovchinnikova G."/>
            <person name="Teshima H."/>
            <person name="Detter J.C."/>
            <person name="Han C."/>
            <person name="Tapia R."/>
            <person name="Land M."/>
            <person name="Hauser L."/>
            <person name="Kyrpides N."/>
            <person name="Ivanova N."/>
            <person name="Pagani I."/>
            <person name="Vogl K."/>
            <person name="Liu Z."/>
            <person name="Frigaard N.-U."/>
            <person name="Bryant D."/>
            <person name="Woyke T."/>
        </authorList>
    </citation>
    <scope>NUCLEOTIDE SEQUENCE [LARGE SCALE GENOMIC DNA]</scope>
    <source>
        <strain evidence="3">ATCC 17096 / DSM 198 / 6111</strain>
    </source>
</reference>
<keyword evidence="2" id="KW-0418">Kinase</keyword>
<dbReference type="SUPFAM" id="SSF56112">
    <property type="entry name" value="Protein kinase-like (PK-like)"/>
    <property type="match status" value="1"/>
</dbReference>
<protein>
    <submittedName>
        <fullName evidence="2">Putative homoserine kinase type II (Protein kinase fold)</fullName>
    </submittedName>
</protein>